<dbReference type="EMBL" id="JABJXA010000030">
    <property type="protein sequence ID" value="MBB1258674.1"/>
    <property type="molecule type" value="Genomic_DNA"/>
</dbReference>
<keyword evidence="4" id="KW-1185">Reference proteome</keyword>
<evidence type="ECO:0000313" key="3">
    <source>
        <dbReference type="EMBL" id="MQS00575.1"/>
    </source>
</evidence>
<protein>
    <submittedName>
        <fullName evidence="3">Uncharacterized protein</fullName>
    </submittedName>
</protein>
<feature type="compositionally biased region" description="Low complexity" evidence="1">
    <location>
        <begin position="72"/>
        <end position="83"/>
    </location>
</feature>
<dbReference type="Proteomes" id="UP000320857">
    <property type="component" value="Unassembled WGS sequence"/>
</dbReference>
<evidence type="ECO:0000313" key="4">
    <source>
        <dbReference type="Proteomes" id="UP000320857"/>
    </source>
</evidence>
<name>A0A5P0YJT4_9ACTN</name>
<proteinExistence type="predicted"/>
<accession>A0A5P0YJT4</accession>
<feature type="region of interest" description="Disordered" evidence="1">
    <location>
        <begin position="49"/>
        <end position="142"/>
    </location>
</feature>
<organism evidence="3 4">
    <name type="scientific">Streptomyces alkaliterrae</name>
    <dbReference type="NCBI Taxonomy" id="2213162"/>
    <lineage>
        <taxon>Bacteria</taxon>
        <taxon>Bacillati</taxon>
        <taxon>Actinomycetota</taxon>
        <taxon>Actinomycetes</taxon>
        <taxon>Kitasatosporales</taxon>
        <taxon>Streptomycetaceae</taxon>
        <taxon>Streptomyces</taxon>
    </lineage>
</organism>
<dbReference type="EMBL" id="VJYK02000007">
    <property type="protein sequence ID" value="MQS00575.1"/>
    <property type="molecule type" value="Genomic_DNA"/>
</dbReference>
<dbReference type="RefSeq" id="WP_143646059.1">
    <property type="nucleotide sequence ID" value="NZ_JABJXA010000030.1"/>
</dbReference>
<reference evidence="3 4" key="1">
    <citation type="submission" date="2019-10" db="EMBL/GenBank/DDBJ databases">
        <title>Streptomyces sp. nov., a novel actinobacterium isolated from alkaline environment.</title>
        <authorList>
            <person name="Golinska P."/>
        </authorList>
    </citation>
    <scope>NUCLEOTIDE SEQUENCE [LARGE SCALE GENOMIC DNA]</scope>
    <source>
        <strain evidence="3 4">OF1</strain>
    </source>
</reference>
<reference evidence="2" key="3">
    <citation type="journal article" name="Syst. Appl. Microbiol.">
        <title>Streptomyces alkaliterrae sp. nov., isolated from an alkaline soil, and emended descriptions of Streptomyces alkaliphilus, Streptomyces calidiresistens and Streptomyces durbertensis.</title>
        <authorList>
            <person name="Swiecimska M."/>
            <person name="Golinska P."/>
            <person name="Nouioui I."/>
            <person name="Wypij M."/>
            <person name="Rai M."/>
            <person name="Sangal V."/>
            <person name="Goodfellow M."/>
        </authorList>
    </citation>
    <scope>NUCLEOTIDE SEQUENCE</scope>
    <source>
        <strain evidence="2">OF8</strain>
    </source>
</reference>
<dbReference type="AlphaFoldDB" id="A0A5P0YJT4"/>
<evidence type="ECO:0000313" key="5">
    <source>
        <dbReference type="Proteomes" id="UP000517765"/>
    </source>
</evidence>
<comment type="caution">
    <text evidence="3">The sequence shown here is derived from an EMBL/GenBank/DDBJ whole genome shotgun (WGS) entry which is preliminary data.</text>
</comment>
<reference evidence="5" key="2">
    <citation type="submission" date="2020-05" db="EMBL/GenBank/DDBJ databases">
        <title>Classification of alakaliphilic streptomycetes isolated from an alkaline soil next to Lonar Crater, India and a proposal for the recognition of Streptomyces alkaliterrae sp. nov.</title>
        <authorList>
            <person name="Golinska P."/>
        </authorList>
    </citation>
    <scope>NUCLEOTIDE SEQUENCE [LARGE SCALE GENOMIC DNA]</scope>
    <source>
        <strain evidence="5">OF8</strain>
    </source>
</reference>
<dbReference type="OrthoDB" id="3873200at2"/>
<evidence type="ECO:0000256" key="1">
    <source>
        <dbReference type="SAM" id="MobiDB-lite"/>
    </source>
</evidence>
<evidence type="ECO:0000313" key="2">
    <source>
        <dbReference type="EMBL" id="MBB1258674.1"/>
    </source>
</evidence>
<feature type="compositionally biased region" description="Basic residues" evidence="1">
    <location>
        <begin position="100"/>
        <end position="110"/>
    </location>
</feature>
<dbReference type="Proteomes" id="UP000517765">
    <property type="component" value="Unassembled WGS sequence"/>
</dbReference>
<sequence>MASLIWLLIPLIATCIAGLWSSWAARRQTNGAGDAAGVAGYDAFRSAMERSRHPRPFVRTGQPSMSLPPSEPRSAASPAQHAPAAPPAPLEPVAALVRDRRPRRSPRRRLALYVAGRVRHGRRDAEPVPTAASSDGPSRRAD</sequence>
<gene>
    <name evidence="3" type="ORF">FNX44_001490</name>
    <name evidence="2" type="ORF">H3147_07500</name>
</gene>